<feature type="region of interest" description="Disordered" evidence="1">
    <location>
        <begin position="1"/>
        <end position="23"/>
    </location>
</feature>
<gene>
    <name evidence="3" type="ORF">ACG00X_10780</name>
</gene>
<evidence type="ECO:0000256" key="1">
    <source>
        <dbReference type="SAM" id="MobiDB-lite"/>
    </source>
</evidence>
<keyword evidence="4" id="KW-1185">Reference proteome</keyword>
<evidence type="ECO:0000259" key="2">
    <source>
        <dbReference type="PROSITE" id="PS50222"/>
    </source>
</evidence>
<dbReference type="InterPro" id="IPR018247">
    <property type="entry name" value="EF_Hand_1_Ca_BS"/>
</dbReference>
<dbReference type="EMBL" id="JBIGIA010000007">
    <property type="protein sequence ID" value="MFG6457316.1"/>
    <property type="molecule type" value="Genomic_DNA"/>
</dbReference>
<proteinExistence type="predicted"/>
<dbReference type="SMART" id="SM00054">
    <property type="entry name" value="EFh"/>
    <property type="match status" value="2"/>
</dbReference>
<evidence type="ECO:0000313" key="3">
    <source>
        <dbReference type="EMBL" id="MFG6457316.1"/>
    </source>
</evidence>
<dbReference type="CDD" id="cd00051">
    <property type="entry name" value="EFh"/>
    <property type="match status" value="1"/>
</dbReference>
<accession>A0ABW7G630</accession>
<dbReference type="Gene3D" id="1.10.238.10">
    <property type="entry name" value="EF-hand"/>
    <property type="match status" value="1"/>
</dbReference>
<comment type="caution">
    <text evidence="3">The sequence shown here is derived from an EMBL/GenBank/DDBJ whole genome shotgun (WGS) entry which is preliminary data.</text>
</comment>
<dbReference type="Proteomes" id="UP001606305">
    <property type="component" value="Unassembled WGS sequence"/>
</dbReference>
<feature type="compositionally biased region" description="Low complexity" evidence="1">
    <location>
        <begin position="8"/>
        <end position="20"/>
    </location>
</feature>
<dbReference type="InterPro" id="IPR002048">
    <property type="entry name" value="EF_hand_dom"/>
</dbReference>
<reference evidence="3 4" key="1">
    <citation type="submission" date="2024-09" db="EMBL/GenBank/DDBJ databases">
        <title>Novel species of the genus Pelomonas and Roseateles isolated from streams.</title>
        <authorList>
            <person name="Lu H."/>
        </authorList>
    </citation>
    <scope>NUCLEOTIDE SEQUENCE [LARGE SCALE GENOMIC DNA]</scope>
    <source>
        <strain evidence="3 4">BYS96W</strain>
    </source>
</reference>
<dbReference type="InterPro" id="IPR011992">
    <property type="entry name" value="EF-hand-dom_pair"/>
</dbReference>
<feature type="compositionally biased region" description="Low complexity" evidence="1">
    <location>
        <begin position="108"/>
        <end position="140"/>
    </location>
</feature>
<dbReference type="Pfam" id="PF13499">
    <property type="entry name" value="EF-hand_7"/>
    <property type="match status" value="1"/>
</dbReference>
<evidence type="ECO:0000313" key="4">
    <source>
        <dbReference type="Proteomes" id="UP001606305"/>
    </source>
</evidence>
<feature type="domain" description="EF-hand" evidence="2">
    <location>
        <begin position="64"/>
        <end position="99"/>
    </location>
</feature>
<protein>
    <submittedName>
        <fullName evidence="3">EF-hand domain-containing protein</fullName>
    </submittedName>
</protein>
<feature type="region of interest" description="Disordered" evidence="1">
    <location>
        <begin position="55"/>
        <end position="201"/>
    </location>
</feature>
<name>A0ABW7G630_9BURK</name>
<sequence length="201" mass="19551">MITAVNTSAASSSSSAPQAAKPDAEQVFKTLDTGGKGYLTVDDLQAAVVKISAEGARQADAAGQSAPSAEDVLAKMDGDGDGQVTLDEFKAAEPKGAPPGAAQGGGAPVAKAQGGQAQAAAAGGATSGGAASSASSTAKTYEPADTNEDGQVSAKEQAAYDAKLAAQKAQSQAGTSRSAEAEAAVKTYESVDQLGKATSAR</sequence>
<feature type="domain" description="EF-hand" evidence="2">
    <location>
        <begin position="19"/>
        <end position="54"/>
    </location>
</feature>
<organism evidence="3 4">
    <name type="scientific">Pelomonas nitida</name>
    <dbReference type="NCBI Taxonomy" id="3299027"/>
    <lineage>
        <taxon>Bacteria</taxon>
        <taxon>Pseudomonadati</taxon>
        <taxon>Pseudomonadota</taxon>
        <taxon>Betaproteobacteria</taxon>
        <taxon>Burkholderiales</taxon>
        <taxon>Sphaerotilaceae</taxon>
        <taxon>Roseateles</taxon>
    </lineage>
</organism>
<dbReference type="RefSeq" id="WP_394488157.1">
    <property type="nucleotide sequence ID" value="NZ_JBIGIA010000007.1"/>
</dbReference>
<dbReference type="PROSITE" id="PS00018">
    <property type="entry name" value="EF_HAND_1"/>
    <property type="match status" value="1"/>
</dbReference>
<dbReference type="PROSITE" id="PS50222">
    <property type="entry name" value="EF_HAND_2"/>
    <property type="match status" value="2"/>
</dbReference>
<feature type="compositionally biased region" description="Low complexity" evidence="1">
    <location>
        <begin position="154"/>
        <end position="173"/>
    </location>
</feature>
<dbReference type="SUPFAM" id="SSF47473">
    <property type="entry name" value="EF-hand"/>
    <property type="match status" value="1"/>
</dbReference>